<dbReference type="Gene3D" id="3.50.50.60">
    <property type="entry name" value="FAD/NAD(P)-binding domain"/>
    <property type="match status" value="1"/>
</dbReference>
<keyword evidence="4" id="KW-0560">Oxidoreductase</keyword>
<keyword evidence="9" id="KW-1185">Reference proteome</keyword>
<feature type="zinc finger region" description="C3H1-type" evidence="5">
    <location>
        <begin position="962"/>
        <end position="990"/>
    </location>
</feature>
<evidence type="ECO:0000256" key="4">
    <source>
        <dbReference type="ARBA" id="ARBA00023002"/>
    </source>
</evidence>
<feature type="region of interest" description="Disordered" evidence="6">
    <location>
        <begin position="614"/>
        <end position="659"/>
    </location>
</feature>
<proteinExistence type="predicted"/>
<organism evidence="8 9">
    <name type="scientific">Knufia peltigerae</name>
    <dbReference type="NCBI Taxonomy" id="1002370"/>
    <lineage>
        <taxon>Eukaryota</taxon>
        <taxon>Fungi</taxon>
        <taxon>Dikarya</taxon>
        <taxon>Ascomycota</taxon>
        <taxon>Pezizomycotina</taxon>
        <taxon>Eurotiomycetes</taxon>
        <taxon>Chaetothyriomycetidae</taxon>
        <taxon>Chaetothyriales</taxon>
        <taxon>Trichomeriaceae</taxon>
        <taxon>Knufia</taxon>
    </lineage>
</organism>
<keyword evidence="2 5" id="KW-0863">Zinc-finger</keyword>
<dbReference type="InterPro" id="IPR036188">
    <property type="entry name" value="FAD/NAD-bd_sf"/>
</dbReference>
<name>A0AA38XYA8_9EURO</name>
<evidence type="ECO:0000256" key="6">
    <source>
        <dbReference type="SAM" id="MobiDB-lite"/>
    </source>
</evidence>
<sequence length="1059" mass="115485">MGSLGAEKIVSLKDTNTLLFESLPASLPHTRLPDDVGIDAVATAGVALLDTLHENQSDLVDGVVWRDLCALTGTFRTFYGVQRVWSVWNKLSRTHQPCNFKVIPGTAEVVHAGDSSSWIMTAYEFECRGDPATKCSGFVGLVPDPASPSQWKIWMFTTLLEELIGFPNPDVAAAPKTKTNGVITNGDSSHHTAGEDDDFQVVVVGAGFSGLAVAGRLHAMGIKVVVIERNPELGDNWKNRYESARFHTTKEYSDFPLGRLFAPEDAKFPGRLDLVRLYKKYVKRHGLDVRCSSSLQNASYETEDNLWTLDIQSFGDTIRFRTRHLVLAIGGLGAIPNMPKLPNRDLFKGEVMHSFDYRSARAWKGKVGVVVGSANTAHDVAEDMVDAGLSSVTLVQRSPTPVFPIEWYKELMDAHYTASSDLEFADRRTISLPVAISRLIGVEYYKGRMAREPERLNALEQAGFAIEKSGDMVKCAFGDGAGGHHTDVGGGAKIVAGQIKVKSPATVTEFTPTGLRFADGSELEAGAIVFCTGFHTNMLPEAVKILGTSMKSQLENFWGIDQEGELRGAFKKMKQPGVWFIGGGAPWARFGSRFLALQIQSDLVGRPLKTYTTHQQDLQQQHGSHRGGGWNGPQKRDYNTAFKPANNQPGRPVSAASPAVPSFNASIEHLLPRKPAPQAAAQPQPPTHKVENAQKKQNLLGLTPMKVDPASEPEDDEGEEARLTVQNKVSSGLEIEYGGHNIILRTPAEIAAWIAERKKRYPTQAKVDAAKKEAEEKKRRWKEEKAAKMQAAREAREQALEARRRQRESVQSKKSQSQARTQDTKQPDSAGHAKTKAERLRAKALKAQERLAKAEEALRLAEEHQQPSSSITNNHQVKPPVADDTSSSDLTDSDATSSSGSDSSDSDSDSDSDGNSDSASGSDSDDADSAPEVLSTKLLALEHHALSNASSRPPTLPSTSQPAAPEMCRAFAKYGRCRFGKHCRHSHDVQHARGGGGGGNNGNSKRDKTQTVDGSGSGRRKGLWQVMVEQEQDEKRKMLLQAIVTLGENGILDEPKSTK</sequence>
<dbReference type="PROSITE" id="PS50103">
    <property type="entry name" value="ZF_C3H1"/>
    <property type="match status" value="1"/>
</dbReference>
<dbReference type="Proteomes" id="UP001172681">
    <property type="component" value="Unassembled WGS sequence"/>
</dbReference>
<keyword evidence="1 5" id="KW-0479">Metal-binding</keyword>
<feature type="compositionally biased region" description="Acidic residues" evidence="6">
    <location>
        <begin position="904"/>
        <end position="914"/>
    </location>
</feature>
<dbReference type="InterPro" id="IPR019496">
    <property type="entry name" value="NUFIP1_cons_dom"/>
</dbReference>
<reference evidence="8" key="1">
    <citation type="submission" date="2022-10" db="EMBL/GenBank/DDBJ databases">
        <title>Culturing micro-colonial fungi from biological soil crusts in the Mojave desert and describing Neophaeococcomyces mojavensis, and introducing the new genera and species Taxawa tesnikishii.</title>
        <authorList>
            <person name="Kurbessoian T."/>
            <person name="Stajich J.E."/>
        </authorList>
    </citation>
    <scope>NUCLEOTIDE SEQUENCE</scope>
    <source>
        <strain evidence="8">TK_35</strain>
    </source>
</reference>
<feature type="compositionally biased region" description="Basic and acidic residues" evidence="6">
    <location>
        <begin position="768"/>
        <end position="811"/>
    </location>
</feature>
<evidence type="ECO:0000313" key="8">
    <source>
        <dbReference type="EMBL" id="KAJ9628306.1"/>
    </source>
</evidence>
<dbReference type="InterPro" id="IPR050982">
    <property type="entry name" value="Auxin_biosynth/cation_transpt"/>
</dbReference>
<feature type="region of interest" description="Disordered" evidence="6">
    <location>
        <begin position="696"/>
        <end position="721"/>
    </location>
</feature>
<gene>
    <name evidence="8" type="ORF">H2204_009423</name>
</gene>
<dbReference type="EMBL" id="JAPDRN010000073">
    <property type="protein sequence ID" value="KAJ9628306.1"/>
    <property type="molecule type" value="Genomic_DNA"/>
</dbReference>
<dbReference type="AlphaFoldDB" id="A0AA38XYA8"/>
<comment type="caution">
    <text evidence="8">The sequence shown here is derived from an EMBL/GenBank/DDBJ whole genome shotgun (WGS) entry which is preliminary data.</text>
</comment>
<dbReference type="GO" id="GO:0008270">
    <property type="term" value="F:zinc ion binding"/>
    <property type="evidence" value="ECO:0007669"/>
    <property type="project" value="UniProtKB-KW"/>
</dbReference>
<dbReference type="InterPro" id="IPR036855">
    <property type="entry name" value="Znf_CCCH_sf"/>
</dbReference>
<evidence type="ECO:0000256" key="2">
    <source>
        <dbReference type="ARBA" id="ARBA00022771"/>
    </source>
</evidence>
<dbReference type="InterPro" id="IPR000571">
    <property type="entry name" value="Znf_CCCH"/>
</dbReference>
<dbReference type="SUPFAM" id="SSF90229">
    <property type="entry name" value="CCCH zinc finger"/>
    <property type="match status" value="1"/>
</dbReference>
<feature type="compositionally biased region" description="Low complexity" evidence="6">
    <location>
        <begin position="882"/>
        <end position="903"/>
    </location>
</feature>
<dbReference type="Pfam" id="PF10453">
    <property type="entry name" value="NUFIP1"/>
    <property type="match status" value="1"/>
</dbReference>
<feature type="compositionally biased region" description="Polar residues" evidence="6">
    <location>
        <begin position="866"/>
        <end position="876"/>
    </location>
</feature>
<keyword evidence="3 5" id="KW-0862">Zinc</keyword>
<evidence type="ECO:0000256" key="1">
    <source>
        <dbReference type="ARBA" id="ARBA00022723"/>
    </source>
</evidence>
<feature type="compositionally biased region" description="Polar residues" evidence="6">
    <location>
        <begin position="812"/>
        <end position="821"/>
    </location>
</feature>
<protein>
    <recommendedName>
        <fullName evidence="7">C3H1-type domain-containing protein</fullName>
    </recommendedName>
</protein>
<dbReference type="SUPFAM" id="SSF51905">
    <property type="entry name" value="FAD/NAD(P)-binding domain"/>
    <property type="match status" value="2"/>
</dbReference>
<dbReference type="PANTHER" id="PTHR43539">
    <property type="entry name" value="FLAVIN-BINDING MONOOXYGENASE-LIKE PROTEIN (AFU_ORTHOLOGUE AFUA_4G09220)"/>
    <property type="match status" value="1"/>
</dbReference>
<evidence type="ECO:0000313" key="9">
    <source>
        <dbReference type="Proteomes" id="UP001172681"/>
    </source>
</evidence>
<dbReference type="Pfam" id="PF13738">
    <property type="entry name" value="Pyr_redox_3"/>
    <property type="match status" value="1"/>
</dbReference>
<feature type="region of interest" description="Disordered" evidence="6">
    <location>
        <begin position="861"/>
        <end position="932"/>
    </location>
</feature>
<feature type="domain" description="C3H1-type" evidence="7">
    <location>
        <begin position="962"/>
        <end position="990"/>
    </location>
</feature>
<feature type="region of interest" description="Disordered" evidence="6">
    <location>
        <begin position="987"/>
        <end position="1023"/>
    </location>
</feature>
<feature type="region of interest" description="Disordered" evidence="6">
    <location>
        <begin position="760"/>
        <end position="840"/>
    </location>
</feature>
<evidence type="ECO:0000256" key="5">
    <source>
        <dbReference type="PROSITE-ProRule" id="PRU00723"/>
    </source>
</evidence>
<dbReference type="GO" id="GO:0050660">
    <property type="term" value="F:flavin adenine dinucleotide binding"/>
    <property type="evidence" value="ECO:0007669"/>
    <property type="project" value="TreeGrafter"/>
</dbReference>
<evidence type="ECO:0000256" key="3">
    <source>
        <dbReference type="ARBA" id="ARBA00022833"/>
    </source>
</evidence>
<dbReference type="Gene3D" id="6.10.250.3220">
    <property type="match status" value="1"/>
</dbReference>
<evidence type="ECO:0000259" key="7">
    <source>
        <dbReference type="PROSITE" id="PS50103"/>
    </source>
</evidence>
<dbReference type="GO" id="GO:0004497">
    <property type="term" value="F:monooxygenase activity"/>
    <property type="evidence" value="ECO:0007669"/>
    <property type="project" value="TreeGrafter"/>
</dbReference>
<dbReference type="PANTHER" id="PTHR43539:SF68">
    <property type="entry name" value="FLAVIN-BINDING MONOOXYGENASE-LIKE PROTEIN (AFU_ORTHOLOGUE AFUA_4G09220)"/>
    <property type="match status" value="1"/>
</dbReference>
<accession>A0AA38XYA8</accession>